<gene>
    <name evidence="4" type="ORF">PC110_g11580</name>
    <name evidence="2" type="ORF">PC117_g8106</name>
    <name evidence="3" type="ORF">PC129_g7094</name>
</gene>
<evidence type="ECO:0000313" key="4">
    <source>
        <dbReference type="EMBL" id="RAW32072.1"/>
    </source>
</evidence>
<feature type="region of interest" description="Disordered" evidence="1">
    <location>
        <begin position="32"/>
        <end position="55"/>
    </location>
</feature>
<dbReference type="EMBL" id="RCMV01000190">
    <property type="protein sequence ID" value="KAG3222187.1"/>
    <property type="molecule type" value="Genomic_DNA"/>
</dbReference>
<evidence type="ECO:0000313" key="2">
    <source>
        <dbReference type="EMBL" id="KAG2945859.1"/>
    </source>
</evidence>
<dbReference type="Proteomes" id="UP000736787">
    <property type="component" value="Unassembled WGS sequence"/>
</dbReference>
<protein>
    <submittedName>
        <fullName evidence="4">Uncharacterized protein</fullName>
    </submittedName>
</protein>
<reference evidence="3" key="2">
    <citation type="submission" date="2018-05" db="EMBL/GenBank/DDBJ databases">
        <title>Effector identification in a new, highly contiguous assembly of the strawberry crown rot pathogen Phytophthora cactorum.</title>
        <authorList>
            <person name="Armitage A.D."/>
            <person name="Nellist C.F."/>
            <person name="Bates H."/>
            <person name="Vickerstaff R.J."/>
            <person name="Harrison R.J."/>
        </authorList>
    </citation>
    <scope>NUCLEOTIDE SEQUENCE</scope>
    <source>
        <strain evidence="2">4040</strain>
        <strain evidence="3">P421</strain>
    </source>
</reference>
<evidence type="ECO:0000313" key="3">
    <source>
        <dbReference type="EMBL" id="KAG3222187.1"/>
    </source>
</evidence>
<dbReference type="VEuPathDB" id="FungiDB:PC110_g11580"/>
<organism evidence="4 5">
    <name type="scientific">Phytophthora cactorum</name>
    <dbReference type="NCBI Taxonomy" id="29920"/>
    <lineage>
        <taxon>Eukaryota</taxon>
        <taxon>Sar</taxon>
        <taxon>Stramenopiles</taxon>
        <taxon>Oomycota</taxon>
        <taxon>Peronosporomycetes</taxon>
        <taxon>Peronosporales</taxon>
        <taxon>Peronosporaceae</taxon>
        <taxon>Phytophthora</taxon>
    </lineage>
</organism>
<sequence length="147" mass="16445">MASVLGATPHRSPQPWCTVSYIVAPNSSLRRPTRRRSYAQWSSPPRPTCSRPRHRCCAAPPRTSARLRSTARSTRGYSLGDEHYIVPDVCVLEACALHRYTDCLRVQRSTPVQGQELSTQRRAARDGGGVTRPRLSYTVSFCLSRVC</sequence>
<dbReference type="OrthoDB" id="10593812at2759"/>
<comment type="caution">
    <text evidence="4">The sequence shown here is derived from an EMBL/GenBank/DDBJ whole genome shotgun (WGS) entry which is preliminary data.</text>
</comment>
<dbReference type="EMBL" id="RCMK01000172">
    <property type="protein sequence ID" value="KAG2945859.1"/>
    <property type="molecule type" value="Genomic_DNA"/>
</dbReference>
<evidence type="ECO:0000313" key="5">
    <source>
        <dbReference type="Proteomes" id="UP000251314"/>
    </source>
</evidence>
<dbReference type="AlphaFoldDB" id="A0A329S919"/>
<dbReference type="EMBL" id="MJFZ01000293">
    <property type="protein sequence ID" value="RAW32072.1"/>
    <property type="molecule type" value="Genomic_DNA"/>
</dbReference>
<proteinExistence type="predicted"/>
<keyword evidence="5" id="KW-1185">Reference proteome</keyword>
<dbReference type="Proteomes" id="UP000760860">
    <property type="component" value="Unassembled WGS sequence"/>
</dbReference>
<name>A0A329S919_9STRA</name>
<accession>A0A329S919</accession>
<reference evidence="4 5" key="1">
    <citation type="submission" date="2018-01" db="EMBL/GenBank/DDBJ databases">
        <title>Draft genome of the strawberry crown rot pathogen Phytophthora cactorum.</title>
        <authorList>
            <person name="Armitage A.D."/>
            <person name="Lysoe E."/>
            <person name="Nellist C.F."/>
            <person name="Harrison R.J."/>
            <person name="Brurberg M.B."/>
        </authorList>
    </citation>
    <scope>NUCLEOTIDE SEQUENCE [LARGE SCALE GENOMIC DNA]</scope>
    <source>
        <strain evidence="4 5">10300</strain>
    </source>
</reference>
<evidence type="ECO:0000256" key="1">
    <source>
        <dbReference type="SAM" id="MobiDB-lite"/>
    </source>
</evidence>
<dbReference type="Proteomes" id="UP000251314">
    <property type="component" value="Unassembled WGS sequence"/>
</dbReference>